<comment type="caution">
    <text evidence="2">The sequence shown here is derived from an EMBL/GenBank/DDBJ whole genome shotgun (WGS) entry which is preliminary data.</text>
</comment>
<dbReference type="InterPro" id="IPR025659">
    <property type="entry name" value="Tubby-like_C"/>
</dbReference>
<evidence type="ECO:0000313" key="3">
    <source>
        <dbReference type="Proteomes" id="UP000823775"/>
    </source>
</evidence>
<proteinExistence type="inferred from homology"/>
<organism evidence="2 3">
    <name type="scientific">Datura stramonium</name>
    <name type="common">Jimsonweed</name>
    <name type="synonym">Common thornapple</name>
    <dbReference type="NCBI Taxonomy" id="4076"/>
    <lineage>
        <taxon>Eukaryota</taxon>
        <taxon>Viridiplantae</taxon>
        <taxon>Streptophyta</taxon>
        <taxon>Embryophyta</taxon>
        <taxon>Tracheophyta</taxon>
        <taxon>Spermatophyta</taxon>
        <taxon>Magnoliopsida</taxon>
        <taxon>eudicotyledons</taxon>
        <taxon>Gunneridae</taxon>
        <taxon>Pentapetalae</taxon>
        <taxon>asterids</taxon>
        <taxon>lamiids</taxon>
        <taxon>Solanales</taxon>
        <taxon>Solanaceae</taxon>
        <taxon>Solanoideae</taxon>
        <taxon>Datureae</taxon>
        <taxon>Datura</taxon>
    </lineage>
</organism>
<name>A0ABS8V5D6_DATST</name>
<dbReference type="PANTHER" id="PTHR31087">
    <property type="match status" value="1"/>
</dbReference>
<dbReference type="EMBL" id="JACEIK010003341">
    <property type="protein sequence ID" value="MCD9641364.1"/>
    <property type="molecule type" value="Genomic_DNA"/>
</dbReference>
<dbReference type="SUPFAM" id="SSF54518">
    <property type="entry name" value="Tubby C-terminal domain-like"/>
    <property type="match status" value="1"/>
</dbReference>
<dbReference type="InterPro" id="IPR007612">
    <property type="entry name" value="LOR"/>
</dbReference>
<sequence>MKSKVVVEDAFVYSEETNLTVRKTSLFFTGDGFTAYDCKGQLVFRVGYVRSRLVTWVNPVLMDAAKMSSHCPPYVNSDFLQFLKQRPSLHNSGRLFRGKRRGAKANIQRSDPHTGRSNVTVEVYSNPAEEYQIEGSFAQRNAVIFFDADKVSVAGNPTESGCLC</sequence>
<keyword evidence="3" id="KW-1185">Reference proteome</keyword>
<gene>
    <name evidence="2" type="ORF">HAX54_027529</name>
</gene>
<dbReference type="InterPro" id="IPR038595">
    <property type="entry name" value="LOR_sf"/>
</dbReference>
<dbReference type="Proteomes" id="UP000823775">
    <property type="component" value="Unassembled WGS sequence"/>
</dbReference>
<evidence type="ECO:0000313" key="2">
    <source>
        <dbReference type="EMBL" id="MCD9641364.1"/>
    </source>
</evidence>
<dbReference type="Pfam" id="PF04525">
    <property type="entry name" value="LOR"/>
    <property type="match status" value="1"/>
</dbReference>
<comment type="similarity">
    <text evidence="1">Belongs to the LOR family.</text>
</comment>
<dbReference type="PANTHER" id="PTHR31087:SF60">
    <property type="entry name" value="PROTEIN LURP-ONE-RELATED 5"/>
    <property type="match status" value="1"/>
</dbReference>
<protein>
    <submittedName>
        <fullName evidence="2">Uncharacterized protein</fullName>
    </submittedName>
</protein>
<evidence type="ECO:0000256" key="1">
    <source>
        <dbReference type="ARBA" id="ARBA00005437"/>
    </source>
</evidence>
<reference evidence="2 3" key="1">
    <citation type="journal article" date="2021" name="BMC Genomics">
        <title>Datura genome reveals duplications of psychoactive alkaloid biosynthetic genes and high mutation rate following tissue culture.</title>
        <authorList>
            <person name="Rajewski A."/>
            <person name="Carter-House D."/>
            <person name="Stajich J."/>
            <person name="Litt A."/>
        </authorList>
    </citation>
    <scope>NUCLEOTIDE SEQUENCE [LARGE SCALE GENOMIC DNA]</scope>
    <source>
        <strain evidence="2">AR-01</strain>
    </source>
</reference>
<dbReference type="Gene3D" id="2.40.160.200">
    <property type="entry name" value="LURP1-related"/>
    <property type="match status" value="1"/>
</dbReference>
<accession>A0ABS8V5D6</accession>